<dbReference type="Proteomes" id="UP000324222">
    <property type="component" value="Unassembled WGS sequence"/>
</dbReference>
<dbReference type="EMBL" id="VSRR010002721">
    <property type="protein sequence ID" value="MPC32915.1"/>
    <property type="molecule type" value="Genomic_DNA"/>
</dbReference>
<protein>
    <submittedName>
        <fullName evidence="1">Uncharacterized protein</fullName>
    </submittedName>
</protein>
<name>A0A5B7EHP2_PORTR</name>
<evidence type="ECO:0000313" key="1">
    <source>
        <dbReference type="EMBL" id="MPC32915.1"/>
    </source>
</evidence>
<proteinExistence type="predicted"/>
<organism evidence="1 2">
    <name type="scientific">Portunus trituberculatus</name>
    <name type="common">Swimming crab</name>
    <name type="synonym">Neptunus trituberculatus</name>
    <dbReference type="NCBI Taxonomy" id="210409"/>
    <lineage>
        <taxon>Eukaryota</taxon>
        <taxon>Metazoa</taxon>
        <taxon>Ecdysozoa</taxon>
        <taxon>Arthropoda</taxon>
        <taxon>Crustacea</taxon>
        <taxon>Multicrustacea</taxon>
        <taxon>Malacostraca</taxon>
        <taxon>Eumalacostraca</taxon>
        <taxon>Eucarida</taxon>
        <taxon>Decapoda</taxon>
        <taxon>Pleocyemata</taxon>
        <taxon>Brachyura</taxon>
        <taxon>Eubrachyura</taxon>
        <taxon>Portunoidea</taxon>
        <taxon>Portunidae</taxon>
        <taxon>Portuninae</taxon>
        <taxon>Portunus</taxon>
    </lineage>
</organism>
<evidence type="ECO:0000313" key="2">
    <source>
        <dbReference type="Proteomes" id="UP000324222"/>
    </source>
</evidence>
<gene>
    <name evidence="1" type="ORF">E2C01_026249</name>
</gene>
<accession>A0A5B7EHP2</accession>
<comment type="caution">
    <text evidence="1">The sequence shown here is derived from an EMBL/GenBank/DDBJ whole genome shotgun (WGS) entry which is preliminary data.</text>
</comment>
<reference evidence="1 2" key="1">
    <citation type="submission" date="2019-05" db="EMBL/GenBank/DDBJ databases">
        <title>Another draft genome of Portunus trituberculatus and its Hox gene families provides insights of decapod evolution.</title>
        <authorList>
            <person name="Jeong J.-H."/>
            <person name="Song I."/>
            <person name="Kim S."/>
            <person name="Choi T."/>
            <person name="Kim D."/>
            <person name="Ryu S."/>
            <person name="Kim W."/>
        </authorList>
    </citation>
    <scope>NUCLEOTIDE SEQUENCE [LARGE SCALE GENOMIC DNA]</scope>
    <source>
        <tissue evidence="1">Muscle</tissue>
    </source>
</reference>
<dbReference type="AlphaFoldDB" id="A0A5B7EHP2"/>
<sequence>MCVSADLAHQVLQSVRLTFSTRGGGKKECGCVKVRARGVVIGGAKTFFFPSGSILTSPVSGGLRYFTLPEEILYLVFVGQCMPSNSSASAHTTLEPPPIL</sequence>
<keyword evidence="2" id="KW-1185">Reference proteome</keyword>